<name>A0A9N9X3J2_PHACE</name>
<dbReference type="InterPro" id="IPR021714">
    <property type="entry name" value="URB1_N"/>
</dbReference>
<reference evidence="3" key="1">
    <citation type="submission" date="2022-01" db="EMBL/GenBank/DDBJ databases">
        <authorList>
            <person name="King R."/>
        </authorList>
    </citation>
    <scope>NUCLEOTIDE SEQUENCE</scope>
</reference>
<protein>
    <recommendedName>
        <fullName evidence="2">URB1 N-terminal domain-containing protein</fullName>
    </recommendedName>
</protein>
<feature type="region of interest" description="Disordered" evidence="1">
    <location>
        <begin position="1"/>
        <end position="28"/>
    </location>
</feature>
<dbReference type="GO" id="GO:0000463">
    <property type="term" value="P:maturation of LSU-rRNA from tricistronic rRNA transcript (SSU-rRNA, 5.8S rRNA, LSU-rRNA)"/>
    <property type="evidence" value="ECO:0007669"/>
    <property type="project" value="TreeGrafter"/>
</dbReference>
<evidence type="ECO:0000313" key="3">
    <source>
        <dbReference type="EMBL" id="CAG9815877.1"/>
    </source>
</evidence>
<dbReference type="OrthoDB" id="72892at2759"/>
<evidence type="ECO:0000313" key="4">
    <source>
        <dbReference type="Proteomes" id="UP001153737"/>
    </source>
</evidence>
<dbReference type="EMBL" id="OU896719">
    <property type="protein sequence ID" value="CAG9815877.1"/>
    <property type="molecule type" value="Genomic_DNA"/>
</dbReference>
<sequence length="1363" mass="156167">MEQVNESRDQSKKAKKRPKDQLAVGNENKKTRLFSPKLFRKQLNQESSHAAVKQFLEAVNDSKTHDYIIEYLDSGGSCLELLQTLELDSSIPPAIVFELLSHILLRINASCPQYESAAYEACRYMLNNYAVVFSKMINLSSTTPERKACLKLLTAMVALSSHLAKDILIHINFHSTNIELLTKHTGEKNSVRDHFIRFLTAYLIDVHYPALSVLLEKKGFITSIVKGLQFDSSDTLCLVISAMKNHILENSYVSKTAKMRTFNTVVVRDIVNLYNWKGPGGMAAQKNNKIINVDQLEKSRVNECVHEFLLVLCTSHKFGVIFRDPFLGLGKKNQNALMYTVLESLDRPWDHSYASELVLKICGACPDLAKTIWANLKPFLVPRMSDKWLSAMKFAKQLIRELQQNCTEFCMKELNVTQLFQIVQCLVSPLPVIKTVLPETNIFESPAIKFNVISLLLEMLKSLNSYLKSLKTSLGAEDHSKLKSYVNNFISKNFLDGVKILNDYQNGEETPEYSQIQFLEVAFDIFEQYKHLSPILLDSLSSDNFEFSAILEKVDNISRAKEIDTSNLKVKMINIFIDFDNSKFLPHTALFSFVVPLLFKKYYSDASIDILTVLNKLLNNSGVFEECSYEINIWINAILNLKKFDENVVLDIIEILKITSENSQAFFDELYSFNSDSGTLKTYSNVLQSILNTDSKTEDKVVVLNHRYLSPVVLGVLKFSSEKEVSKGFKIYANFAFINLLHMQTRTDALVQIIEKCDFLSSSFKEYAVAWRDGQEIISLSKFRGKLDIFEKFSHEFLCGSLDDLSNSEAFDVIPDLLLSLLDASIFYVVNLLNKNLLTPHIVENSRKFVKYLIGRKSINDVFIERLLGHPVLLQNITFLSFAEDESANIGTHFIMNIIRELLDAGYKVESYLMVYRRKLLNAIIKILKKPQKYEQLASNVKELLQLFNLSYDDCFSTLNTISISFEKYQKCNIVLDILVYALEQLTTLCQINPKFEPLNENIVHNLSRYFVILATYQEIDLSNISTVFLSYLETFPHNLKNVDESLFQALLEIQDFSKENIKLAVLLMKKNVNHMNYFERNIDTICEKKGILLPLLAIFLENNTELEVLKQIYDKFESFLNKAIQKPQKAGQHFHQNYKGLVVLIEKCMPEENCQKFWEKIQKFEVTEVFHANLLSAIFLKSSTDEIDAKKINNIIMTFVHLQISVFKRGLKTDEDISKSKSVALIFDDVMNKLKNLAVSKDLKTTSKNETLKLYCKYCLKHGISSHSVFLKSLRSLLDILYSSMESDDGRAILEMLLSHSEFLGTVLGKNSEVKLEVLSLFLELCRSWPEFMERSHVPVLLASYGAMVNSCDKILLRLFKM</sequence>
<dbReference type="PANTHER" id="PTHR13500">
    <property type="entry name" value="NUCLEOLAR PRERIBOSOMAL-ASSOCIATED PROTEIN 1"/>
    <property type="match status" value="1"/>
</dbReference>
<dbReference type="Pfam" id="PF11707">
    <property type="entry name" value="Npa1"/>
    <property type="match status" value="1"/>
</dbReference>
<evidence type="ECO:0000259" key="2">
    <source>
        <dbReference type="Pfam" id="PF11707"/>
    </source>
</evidence>
<dbReference type="PANTHER" id="PTHR13500:SF0">
    <property type="entry name" value="NUCLEOLAR PRE-RIBOSOMAL-ASSOCIATED PROTEIN 1"/>
    <property type="match status" value="1"/>
</dbReference>
<organism evidence="3 4">
    <name type="scientific">Phaedon cochleariae</name>
    <name type="common">Mustard beetle</name>
    <dbReference type="NCBI Taxonomy" id="80249"/>
    <lineage>
        <taxon>Eukaryota</taxon>
        <taxon>Metazoa</taxon>
        <taxon>Ecdysozoa</taxon>
        <taxon>Arthropoda</taxon>
        <taxon>Hexapoda</taxon>
        <taxon>Insecta</taxon>
        <taxon>Pterygota</taxon>
        <taxon>Neoptera</taxon>
        <taxon>Endopterygota</taxon>
        <taxon>Coleoptera</taxon>
        <taxon>Polyphaga</taxon>
        <taxon>Cucujiformia</taxon>
        <taxon>Chrysomeloidea</taxon>
        <taxon>Chrysomelidae</taxon>
        <taxon>Chrysomelinae</taxon>
        <taxon>Chrysomelini</taxon>
        <taxon>Phaedon</taxon>
    </lineage>
</organism>
<dbReference type="Proteomes" id="UP001153737">
    <property type="component" value="Chromosome 13"/>
</dbReference>
<reference evidence="3" key="2">
    <citation type="submission" date="2022-10" db="EMBL/GenBank/DDBJ databases">
        <authorList>
            <consortium name="ENA_rothamsted_submissions"/>
            <consortium name="culmorum"/>
            <person name="King R."/>
        </authorList>
    </citation>
    <scope>NUCLEOTIDE SEQUENCE</scope>
</reference>
<gene>
    <name evidence="3" type="ORF">PHAECO_LOCUS3707</name>
</gene>
<evidence type="ECO:0000256" key="1">
    <source>
        <dbReference type="SAM" id="MobiDB-lite"/>
    </source>
</evidence>
<feature type="domain" description="URB1 N-terminal" evidence="2">
    <location>
        <begin position="95"/>
        <end position="390"/>
    </location>
</feature>
<keyword evidence="4" id="KW-1185">Reference proteome</keyword>
<accession>A0A9N9X3J2</accession>
<dbReference type="InterPro" id="IPR039844">
    <property type="entry name" value="URB1"/>
</dbReference>
<dbReference type="GO" id="GO:0000466">
    <property type="term" value="P:maturation of 5.8S rRNA from tricistronic rRNA transcript (SSU-rRNA, 5.8S rRNA, LSU-rRNA)"/>
    <property type="evidence" value="ECO:0007669"/>
    <property type="project" value="TreeGrafter"/>
</dbReference>
<feature type="compositionally biased region" description="Basic and acidic residues" evidence="1">
    <location>
        <begin position="1"/>
        <end position="12"/>
    </location>
</feature>
<dbReference type="GO" id="GO:0005730">
    <property type="term" value="C:nucleolus"/>
    <property type="evidence" value="ECO:0007669"/>
    <property type="project" value="TreeGrafter"/>
</dbReference>
<proteinExistence type="predicted"/>